<evidence type="ECO:0000313" key="2">
    <source>
        <dbReference type="Proteomes" id="UP000199300"/>
    </source>
</evidence>
<dbReference type="OrthoDB" id="2166954at2"/>
<dbReference type="Proteomes" id="UP000199300">
    <property type="component" value="Unassembled WGS sequence"/>
</dbReference>
<keyword evidence="2" id="KW-1185">Reference proteome</keyword>
<name>A0A1H8T8J1_9BACI</name>
<protein>
    <recommendedName>
        <fullName evidence="3">AraC family transcriptional regulator</fullName>
    </recommendedName>
</protein>
<proteinExistence type="predicted"/>
<gene>
    <name evidence="1" type="ORF">SAMN04488134_1159</name>
</gene>
<dbReference type="RefSeq" id="WP_091500069.1">
    <property type="nucleotide sequence ID" value="NZ_FODJ01000015.1"/>
</dbReference>
<organism evidence="1 2">
    <name type="scientific">Amphibacillus marinus</name>
    <dbReference type="NCBI Taxonomy" id="872970"/>
    <lineage>
        <taxon>Bacteria</taxon>
        <taxon>Bacillati</taxon>
        <taxon>Bacillota</taxon>
        <taxon>Bacilli</taxon>
        <taxon>Bacillales</taxon>
        <taxon>Bacillaceae</taxon>
        <taxon>Amphibacillus</taxon>
    </lineage>
</organism>
<dbReference type="AlphaFoldDB" id="A0A1H8T8J1"/>
<accession>A0A1H8T8J1</accession>
<evidence type="ECO:0000313" key="1">
    <source>
        <dbReference type="EMBL" id="SEO86864.1"/>
    </source>
</evidence>
<sequence length="69" mass="8240">MNKRWTIDEIKKFVEENSTSKLLTTEYHGFSQKLQFRCACGNNFEKNLTKFKNKHQRKCDECQPPKASR</sequence>
<evidence type="ECO:0008006" key="3">
    <source>
        <dbReference type="Google" id="ProtNLM"/>
    </source>
</evidence>
<dbReference type="EMBL" id="FODJ01000015">
    <property type="protein sequence ID" value="SEO86864.1"/>
    <property type="molecule type" value="Genomic_DNA"/>
</dbReference>
<reference evidence="1 2" key="1">
    <citation type="submission" date="2016-10" db="EMBL/GenBank/DDBJ databases">
        <authorList>
            <person name="de Groot N.N."/>
        </authorList>
    </citation>
    <scope>NUCLEOTIDE SEQUENCE [LARGE SCALE GENOMIC DNA]</scope>
    <source>
        <strain evidence="1 2">CGMCC 1.10434</strain>
    </source>
</reference>